<dbReference type="InterPro" id="IPR020339">
    <property type="entry name" value="C20orf85-like"/>
</dbReference>
<dbReference type="EMBL" id="CALNXI010001622">
    <property type="protein sequence ID" value="CAH3173533.1"/>
    <property type="molecule type" value="Genomic_DNA"/>
</dbReference>
<comment type="caution">
    <text evidence="2">The sequence shown here is derived from an EMBL/GenBank/DDBJ whole genome shotgun (WGS) entry which is preliminary data.</text>
</comment>
<keyword evidence="3" id="KW-1185">Reference proteome</keyword>
<sequence length="154" mass="18121">MAERESRGIRAKTAGRFPDSTWRAGTPSLYHEKCAPQTERVKSAPPKTYAQREYAKCDIVRNDEIWKNRCRNEGNMARKWEENWGFLKDYDLKGRFKPPKELPDKVSVFSDKVPNTTSRQFGHRVKSAPARTMQKFERLTNYRVKTNKELLCYD</sequence>
<feature type="region of interest" description="Disordered" evidence="1">
    <location>
        <begin position="1"/>
        <end position="24"/>
    </location>
</feature>
<name>A0ABN8R6T9_9CNID</name>
<organism evidence="2 3">
    <name type="scientific">Porites evermanni</name>
    <dbReference type="NCBI Taxonomy" id="104178"/>
    <lineage>
        <taxon>Eukaryota</taxon>
        <taxon>Metazoa</taxon>
        <taxon>Cnidaria</taxon>
        <taxon>Anthozoa</taxon>
        <taxon>Hexacorallia</taxon>
        <taxon>Scleractinia</taxon>
        <taxon>Fungiina</taxon>
        <taxon>Poritidae</taxon>
        <taxon>Porites</taxon>
    </lineage>
</organism>
<dbReference type="Pfam" id="PF14945">
    <property type="entry name" value="LLC1"/>
    <property type="match status" value="1"/>
</dbReference>
<gene>
    <name evidence="2" type="ORF">PEVE_00009097</name>
</gene>
<dbReference type="PANTHER" id="PTHR31909:SF2">
    <property type="entry name" value="RIKEN CDNA 2410004P03 GENE"/>
    <property type="match status" value="1"/>
</dbReference>
<evidence type="ECO:0000256" key="1">
    <source>
        <dbReference type="SAM" id="MobiDB-lite"/>
    </source>
</evidence>
<dbReference type="Proteomes" id="UP001159427">
    <property type="component" value="Unassembled WGS sequence"/>
</dbReference>
<reference evidence="2 3" key="1">
    <citation type="submission" date="2022-05" db="EMBL/GenBank/DDBJ databases">
        <authorList>
            <consortium name="Genoscope - CEA"/>
            <person name="William W."/>
        </authorList>
    </citation>
    <scope>NUCLEOTIDE SEQUENCE [LARGE SCALE GENOMIC DNA]</scope>
</reference>
<proteinExistence type="predicted"/>
<evidence type="ECO:0000313" key="3">
    <source>
        <dbReference type="Proteomes" id="UP001159427"/>
    </source>
</evidence>
<protein>
    <submittedName>
        <fullName evidence="2">Uncharacterized protein</fullName>
    </submittedName>
</protein>
<accession>A0ABN8R6T9</accession>
<dbReference type="PANTHER" id="PTHR31909">
    <property type="entry name" value="CHROMOSOME 20 ORF85 FAMILY MEMBER"/>
    <property type="match status" value="1"/>
</dbReference>
<evidence type="ECO:0000313" key="2">
    <source>
        <dbReference type="EMBL" id="CAH3173533.1"/>
    </source>
</evidence>